<dbReference type="InterPro" id="IPR032818">
    <property type="entry name" value="DedA-like"/>
</dbReference>
<evidence type="ECO:0000256" key="3">
    <source>
        <dbReference type="ARBA" id="ARBA00022475"/>
    </source>
</evidence>
<evidence type="ECO:0000256" key="4">
    <source>
        <dbReference type="ARBA" id="ARBA00022692"/>
    </source>
</evidence>
<evidence type="ECO:0000256" key="2">
    <source>
        <dbReference type="ARBA" id="ARBA00010792"/>
    </source>
</evidence>
<evidence type="ECO:0000256" key="5">
    <source>
        <dbReference type="ARBA" id="ARBA00022989"/>
    </source>
</evidence>
<dbReference type="PANTHER" id="PTHR30353">
    <property type="entry name" value="INNER MEMBRANE PROTEIN DEDA-RELATED"/>
    <property type="match status" value="1"/>
</dbReference>
<keyword evidence="5 7" id="KW-1133">Transmembrane helix</keyword>
<dbReference type="RefSeq" id="WP_420242504.1">
    <property type="nucleotide sequence ID" value="NZ_BOPV01000001.1"/>
</dbReference>
<evidence type="ECO:0000256" key="1">
    <source>
        <dbReference type="ARBA" id="ARBA00004651"/>
    </source>
</evidence>
<evidence type="ECO:0000256" key="7">
    <source>
        <dbReference type="RuleBase" id="RU367016"/>
    </source>
</evidence>
<keyword evidence="4 7" id="KW-0812">Transmembrane</keyword>
<dbReference type="GO" id="GO:0005886">
    <property type="term" value="C:plasma membrane"/>
    <property type="evidence" value="ECO:0007669"/>
    <property type="project" value="UniProtKB-SubCell"/>
</dbReference>
<dbReference type="PANTHER" id="PTHR30353:SF15">
    <property type="entry name" value="INNER MEMBRANE PROTEIN YABI"/>
    <property type="match status" value="1"/>
</dbReference>
<feature type="transmembrane region" description="Helical" evidence="7">
    <location>
        <begin position="142"/>
        <end position="166"/>
    </location>
</feature>
<reference evidence="9" key="1">
    <citation type="submission" date="2021-02" db="EMBL/GenBank/DDBJ databases">
        <title>Genome sequence of Rhodospirillales sp. strain TMPK1 isolated from soil.</title>
        <authorList>
            <person name="Nakai R."/>
            <person name="Kusada H."/>
            <person name="Tamaki H."/>
        </authorList>
    </citation>
    <scope>NUCLEOTIDE SEQUENCE</scope>
    <source>
        <strain evidence="9">TMPK1</strain>
    </source>
</reference>
<keyword evidence="3 7" id="KW-1003">Cell membrane</keyword>
<feature type="transmembrane region" description="Helical" evidence="7">
    <location>
        <begin position="56"/>
        <end position="78"/>
    </location>
</feature>
<feature type="transmembrane region" description="Helical" evidence="7">
    <location>
        <begin position="29"/>
        <end position="50"/>
    </location>
</feature>
<evidence type="ECO:0000313" key="9">
    <source>
        <dbReference type="EMBL" id="GIL39398.1"/>
    </source>
</evidence>
<comment type="caution">
    <text evidence="9">The sequence shown here is derived from an EMBL/GenBank/DDBJ whole genome shotgun (WGS) entry which is preliminary data.</text>
</comment>
<dbReference type="EMBL" id="BOPV01000001">
    <property type="protein sequence ID" value="GIL39398.1"/>
    <property type="molecule type" value="Genomic_DNA"/>
</dbReference>
<accession>A0A8S8X776</accession>
<comment type="similarity">
    <text evidence="2 7">Belongs to the DedA family.</text>
</comment>
<feature type="domain" description="VTT" evidence="8">
    <location>
        <begin position="36"/>
        <end position="155"/>
    </location>
</feature>
<sequence length="231" mass="25367">MLHHALELIRDHATWAAPIMGVLTFLESLAFVGLFFPTTILLISVGALIQNGTLDFWPVVVCSIIGAAAGDAVSYWMGRILGDRLAQMWPFRSRPHLLAKGELFFMKHGAISIALCRFLGPLRAIVPLTAGMLHMPHRTFQIANILSGIVWVPVMLAPAAVTMWVMEIARKSDKPLPKMILVSVLIVVVGGFFAFMRKRGQREKIDPAAAAAATIAELEAYREKRRASGGR</sequence>
<organism evidence="9 10">
    <name type="scientific">Roseiterribacter gracilis</name>
    <dbReference type="NCBI Taxonomy" id="2812848"/>
    <lineage>
        <taxon>Bacteria</taxon>
        <taxon>Pseudomonadati</taxon>
        <taxon>Pseudomonadota</taxon>
        <taxon>Alphaproteobacteria</taxon>
        <taxon>Rhodospirillales</taxon>
        <taxon>Roseiterribacteraceae</taxon>
        <taxon>Roseiterribacter</taxon>
    </lineage>
</organism>
<dbReference type="InterPro" id="IPR032816">
    <property type="entry name" value="VTT_dom"/>
</dbReference>
<evidence type="ECO:0000256" key="6">
    <source>
        <dbReference type="ARBA" id="ARBA00023136"/>
    </source>
</evidence>
<comment type="subcellular location">
    <subcellularLocation>
        <location evidence="1 7">Cell membrane</location>
        <topology evidence="1 7">Multi-pass membrane protein</topology>
    </subcellularLocation>
</comment>
<proteinExistence type="inferred from homology"/>
<name>A0A8S8X776_9PROT</name>
<evidence type="ECO:0000313" key="10">
    <source>
        <dbReference type="Proteomes" id="UP000681075"/>
    </source>
</evidence>
<feature type="transmembrane region" description="Helical" evidence="7">
    <location>
        <begin position="178"/>
        <end position="196"/>
    </location>
</feature>
<gene>
    <name evidence="9" type="ORF">TMPK1_16350</name>
</gene>
<keyword evidence="10" id="KW-1185">Reference proteome</keyword>
<keyword evidence="6 7" id="KW-0472">Membrane</keyword>
<dbReference type="Proteomes" id="UP000681075">
    <property type="component" value="Unassembled WGS sequence"/>
</dbReference>
<dbReference type="AlphaFoldDB" id="A0A8S8X776"/>
<protein>
    <recommendedName>
        <fullName evidence="8">VTT domain-containing protein</fullName>
    </recommendedName>
</protein>
<evidence type="ECO:0000259" key="8">
    <source>
        <dbReference type="Pfam" id="PF09335"/>
    </source>
</evidence>
<dbReference type="Pfam" id="PF09335">
    <property type="entry name" value="VTT_dom"/>
    <property type="match status" value="1"/>
</dbReference>